<reference evidence="3" key="1">
    <citation type="submission" date="2021-02" db="EMBL/GenBank/DDBJ databases">
        <authorList>
            <person name="Nowell W R."/>
        </authorList>
    </citation>
    <scope>NUCLEOTIDE SEQUENCE</scope>
</reference>
<dbReference type="EMBL" id="CAJOBC010000355">
    <property type="protein sequence ID" value="CAF3575775.1"/>
    <property type="molecule type" value="Genomic_DNA"/>
</dbReference>
<dbReference type="OrthoDB" id="9993442at2759"/>
<accession>A0A813RYR4</accession>
<dbReference type="AlphaFoldDB" id="A0A813RYR4"/>
<comment type="caution">
    <text evidence="3">The sequence shown here is derived from an EMBL/GenBank/DDBJ whole genome shotgun (WGS) entry which is preliminary data.</text>
</comment>
<gene>
    <name evidence="3" type="ORF">GPM918_LOCUS3027</name>
    <name evidence="4" type="ORF">OVA965_LOCUS10728</name>
    <name evidence="5" type="ORF">SRO942_LOCUS3027</name>
    <name evidence="6" type="ORF">TMI583_LOCUS10724</name>
</gene>
<dbReference type="EMBL" id="CAJNOK010004014">
    <property type="protein sequence ID" value="CAF0923051.1"/>
    <property type="molecule type" value="Genomic_DNA"/>
</dbReference>
<evidence type="ECO:0000313" key="7">
    <source>
        <dbReference type="Proteomes" id="UP000663829"/>
    </source>
</evidence>
<dbReference type="CDD" id="cd00173">
    <property type="entry name" value="SH2"/>
    <property type="match status" value="1"/>
</dbReference>
<evidence type="ECO:0000313" key="5">
    <source>
        <dbReference type="EMBL" id="CAF3575775.1"/>
    </source>
</evidence>
<name>A0A813RYR4_9BILA</name>
<sequence length="219" mass="25058">MFFCAINKSPFSLNFFNSCNYVNLNGNFFVRPSQHSDAKCTISLWYNGVATNIRIKQLANKRYQLAYKCDTETDAEEELEEEVPPCGRYVAPVIVVTDHCTILCTRDEADYLLKKTVNVQEGNFILRPSGHARHPYSLSVYTSALIYHFQIGQSTNNRFMIGPLDRVNLNETPTFCKISDLLRYYLSNPITFRNEIGQSNRIQLKLYKGIGGGDDVTWL</sequence>
<evidence type="ECO:0000259" key="2">
    <source>
        <dbReference type="PROSITE" id="PS50001"/>
    </source>
</evidence>
<protein>
    <recommendedName>
        <fullName evidence="2">SH2 domain-containing protein</fullName>
    </recommendedName>
</protein>
<dbReference type="SUPFAM" id="SSF55550">
    <property type="entry name" value="SH2 domain"/>
    <property type="match status" value="2"/>
</dbReference>
<evidence type="ECO:0000313" key="6">
    <source>
        <dbReference type="EMBL" id="CAF3700300.1"/>
    </source>
</evidence>
<dbReference type="Proteomes" id="UP000663829">
    <property type="component" value="Unassembled WGS sequence"/>
</dbReference>
<dbReference type="Gene3D" id="3.30.505.10">
    <property type="entry name" value="SH2 domain"/>
    <property type="match status" value="2"/>
</dbReference>
<keyword evidence="7" id="KW-1185">Reference proteome</keyword>
<dbReference type="Proteomes" id="UP000681722">
    <property type="component" value="Unassembled WGS sequence"/>
</dbReference>
<dbReference type="PROSITE" id="PS50001">
    <property type="entry name" value="SH2"/>
    <property type="match status" value="1"/>
</dbReference>
<dbReference type="InterPro" id="IPR036860">
    <property type="entry name" value="SH2_dom_sf"/>
</dbReference>
<evidence type="ECO:0000256" key="1">
    <source>
        <dbReference type="PROSITE-ProRule" id="PRU00191"/>
    </source>
</evidence>
<dbReference type="Proteomes" id="UP000682733">
    <property type="component" value="Unassembled WGS sequence"/>
</dbReference>
<evidence type="ECO:0000313" key="3">
    <source>
        <dbReference type="EMBL" id="CAF0791569.1"/>
    </source>
</evidence>
<dbReference type="EMBL" id="CAJOBA010004016">
    <property type="protein sequence ID" value="CAF3700300.1"/>
    <property type="molecule type" value="Genomic_DNA"/>
</dbReference>
<dbReference type="Pfam" id="PF00017">
    <property type="entry name" value="SH2"/>
    <property type="match status" value="2"/>
</dbReference>
<dbReference type="InterPro" id="IPR000980">
    <property type="entry name" value="SH2"/>
</dbReference>
<feature type="domain" description="SH2" evidence="2">
    <location>
        <begin position="88"/>
        <end position="210"/>
    </location>
</feature>
<dbReference type="Proteomes" id="UP000677228">
    <property type="component" value="Unassembled WGS sequence"/>
</dbReference>
<proteinExistence type="predicted"/>
<evidence type="ECO:0000313" key="4">
    <source>
        <dbReference type="EMBL" id="CAF0923051.1"/>
    </source>
</evidence>
<dbReference type="SMART" id="SM00252">
    <property type="entry name" value="SH2"/>
    <property type="match status" value="1"/>
</dbReference>
<dbReference type="EMBL" id="CAJNOQ010000355">
    <property type="protein sequence ID" value="CAF0791569.1"/>
    <property type="molecule type" value="Genomic_DNA"/>
</dbReference>
<organism evidence="3 7">
    <name type="scientific">Didymodactylos carnosus</name>
    <dbReference type="NCBI Taxonomy" id="1234261"/>
    <lineage>
        <taxon>Eukaryota</taxon>
        <taxon>Metazoa</taxon>
        <taxon>Spiralia</taxon>
        <taxon>Gnathifera</taxon>
        <taxon>Rotifera</taxon>
        <taxon>Eurotatoria</taxon>
        <taxon>Bdelloidea</taxon>
        <taxon>Philodinida</taxon>
        <taxon>Philodinidae</taxon>
        <taxon>Didymodactylos</taxon>
    </lineage>
</organism>
<keyword evidence="1" id="KW-0727">SH2 domain</keyword>